<comment type="caution">
    <text evidence="2">The sequence shown here is derived from an EMBL/GenBank/DDBJ whole genome shotgun (WGS) entry which is preliminary data.</text>
</comment>
<accession>A0A392TW83</accession>
<evidence type="ECO:0000259" key="1">
    <source>
        <dbReference type="Pfam" id="PF14700"/>
    </source>
</evidence>
<dbReference type="GO" id="GO:0000428">
    <property type="term" value="C:DNA-directed RNA polymerase complex"/>
    <property type="evidence" value="ECO:0007669"/>
    <property type="project" value="UniProtKB-KW"/>
</dbReference>
<evidence type="ECO:0000313" key="3">
    <source>
        <dbReference type="Proteomes" id="UP000265520"/>
    </source>
</evidence>
<dbReference type="Pfam" id="PF14700">
    <property type="entry name" value="RPOL_N"/>
    <property type="match status" value="1"/>
</dbReference>
<feature type="non-terminal residue" evidence="2">
    <location>
        <position position="63"/>
    </location>
</feature>
<keyword evidence="2" id="KW-0240">DNA-directed RNA polymerase</keyword>
<dbReference type="InterPro" id="IPR029262">
    <property type="entry name" value="RPOL_N"/>
</dbReference>
<dbReference type="InterPro" id="IPR037159">
    <property type="entry name" value="RNA_POL_N_sf"/>
</dbReference>
<reference evidence="2 3" key="1">
    <citation type="journal article" date="2018" name="Front. Plant Sci.">
        <title>Red Clover (Trifolium pratense) and Zigzag Clover (T. medium) - A Picture of Genomic Similarities and Differences.</title>
        <authorList>
            <person name="Dluhosova J."/>
            <person name="Istvanek J."/>
            <person name="Nedelnik J."/>
            <person name="Repkova J."/>
        </authorList>
    </citation>
    <scope>NUCLEOTIDE SEQUENCE [LARGE SCALE GENOMIC DNA]</scope>
    <source>
        <strain evidence="3">cv. 10/8</strain>
        <tissue evidence="2">Leaf</tissue>
    </source>
</reference>
<dbReference type="AlphaFoldDB" id="A0A392TW83"/>
<dbReference type="Gene3D" id="1.10.1320.10">
    <property type="entry name" value="DNA-directed RNA polymerase, N-terminal domain"/>
    <property type="match status" value="1"/>
</dbReference>
<protein>
    <submittedName>
        <fullName evidence="2">DNA-directed RNA polymerase 2 chloroplastic/mitochondrial-like</fullName>
    </submittedName>
</protein>
<name>A0A392TW83_9FABA</name>
<dbReference type="SUPFAM" id="SSF56672">
    <property type="entry name" value="DNA/RNA polymerases"/>
    <property type="match status" value="1"/>
</dbReference>
<keyword evidence="3" id="KW-1185">Reference proteome</keyword>
<dbReference type="Proteomes" id="UP000265520">
    <property type="component" value="Unassembled WGS sequence"/>
</dbReference>
<dbReference type="InterPro" id="IPR043502">
    <property type="entry name" value="DNA/RNA_pol_sf"/>
</dbReference>
<organism evidence="2 3">
    <name type="scientific">Trifolium medium</name>
    <dbReference type="NCBI Taxonomy" id="97028"/>
    <lineage>
        <taxon>Eukaryota</taxon>
        <taxon>Viridiplantae</taxon>
        <taxon>Streptophyta</taxon>
        <taxon>Embryophyta</taxon>
        <taxon>Tracheophyta</taxon>
        <taxon>Spermatophyta</taxon>
        <taxon>Magnoliopsida</taxon>
        <taxon>eudicotyledons</taxon>
        <taxon>Gunneridae</taxon>
        <taxon>Pentapetalae</taxon>
        <taxon>rosids</taxon>
        <taxon>fabids</taxon>
        <taxon>Fabales</taxon>
        <taxon>Fabaceae</taxon>
        <taxon>Papilionoideae</taxon>
        <taxon>50 kb inversion clade</taxon>
        <taxon>NPAAA clade</taxon>
        <taxon>Hologalegina</taxon>
        <taxon>IRL clade</taxon>
        <taxon>Trifolieae</taxon>
        <taxon>Trifolium</taxon>
    </lineage>
</organism>
<keyword evidence="2" id="KW-0804">Transcription</keyword>
<dbReference type="EMBL" id="LXQA010648800">
    <property type="protein sequence ID" value="MCI64075.1"/>
    <property type="molecule type" value="Genomic_DNA"/>
</dbReference>
<proteinExistence type="predicted"/>
<feature type="domain" description="DNA-directed RNA polymerase N-terminal" evidence="1">
    <location>
        <begin position="4"/>
        <end position="63"/>
    </location>
</feature>
<evidence type="ECO:0000313" key="2">
    <source>
        <dbReference type="EMBL" id="MCI64075.1"/>
    </source>
</evidence>
<sequence>MYQSGKKRTIYAPYFLQLPPEKMAIITMHKMMALLMTGSERGSVGTTRVVQTVCTVGDAIEQE</sequence>